<protein>
    <recommendedName>
        <fullName evidence="3">Type I phosphodiesterase / nucleotide pyrophosphatase</fullName>
    </recommendedName>
</protein>
<dbReference type="InterPro" id="IPR017850">
    <property type="entry name" value="Alkaline_phosphatase_core_sf"/>
</dbReference>
<sequence>MSRTIFLELNEINFDYVEHYIQQGRLPGFKALMEEHGVIETEAEQRYEELEPWIQWVTVHSGRAYRDHEIFRLGDIVGRPVPQFFEELESKGHTVGAISPMNAENRLQNAPYFVPDPWTPTEASGSPFVRRLARAVSEAVNANAHGRVGAGTLATVLAGLARFASPRHYGRYASLIARGLRHHWPRAMLLDLLLFDVHNALFRKHRPDLSVLFLNAGAHIQHHYFFNSPACEADRRNPDWYVEPEADPVYEIYELYDMMLRDVRQRFPESRLIVATGLRQVPYPEVTYYYRFTDHADFLQRAGIPGVTGVEPRMSRDFLVHFDSAESAAEAERLLRAATDDEERPLFEEADNRGTDMFVTLTYPHEITPGTTAHINGRTIEDLAAHTALVAIKNGHHHTTGYVIDTAETAASTRDRTIPLPELHDRIVGAV</sequence>
<dbReference type="OrthoDB" id="244470at2"/>
<dbReference type="EMBL" id="FOMJ01000001">
    <property type="protein sequence ID" value="SFC96760.1"/>
    <property type="molecule type" value="Genomic_DNA"/>
</dbReference>
<dbReference type="STRING" id="1123397.SAMN05660831_00270"/>
<name>A0A1I1NSQ7_9GAMM</name>
<gene>
    <name evidence="1" type="ORF">SAMN05660831_00270</name>
</gene>
<dbReference type="RefSeq" id="WP_093426950.1">
    <property type="nucleotide sequence ID" value="NZ_FOMJ01000001.1"/>
</dbReference>
<dbReference type="SUPFAM" id="SSF53649">
    <property type="entry name" value="Alkaline phosphatase-like"/>
    <property type="match status" value="1"/>
</dbReference>
<dbReference type="Gene3D" id="3.40.720.10">
    <property type="entry name" value="Alkaline Phosphatase, subunit A"/>
    <property type="match status" value="1"/>
</dbReference>
<proteinExistence type="predicted"/>
<evidence type="ECO:0008006" key="3">
    <source>
        <dbReference type="Google" id="ProtNLM"/>
    </source>
</evidence>
<dbReference type="Proteomes" id="UP000198611">
    <property type="component" value="Unassembled WGS sequence"/>
</dbReference>
<organism evidence="1 2">
    <name type="scientific">Thiohalospira halophila DSM 15071</name>
    <dbReference type="NCBI Taxonomy" id="1123397"/>
    <lineage>
        <taxon>Bacteria</taxon>
        <taxon>Pseudomonadati</taxon>
        <taxon>Pseudomonadota</taxon>
        <taxon>Gammaproteobacteria</taxon>
        <taxon>Thiohalospirales</taxon>
        <taxon>Thiohalospiraceae</taxon>
        <taxon>Thiohalospira</taxon>
    </lineage>
</organism>
<evidence type="ECO:0000313" key="2">
    <source>
        <dbReference type="Proteomes" id="UP000198611"/>
    </source>
</evidence>
<dbReference type="AlphaFoldDB" id="A0A1I1NSQ7"/>
<accession>A0A1I1NSQ7</accession>
<evidence type="ECO:0000313" key="1">
    <source>
        <dbReference type="EMBL" id="SFC96760.1"/>
    </source>
</evidence>
<keyword evidence="2" id="KW-1185">Reference proteome</keyword>
<reference evidence="1 2" key="1">
    <citation type="submission" date="2016-10" db="EMBL/GenBank/DDBJ databases">
        <authorList>
            <person name="de Groot N.N."/>
        </authorList>
    </citation>
    <scope>NUCLEOTIDE SEQUENCE [LARGE SCALE GENOMIC DNA]</scope>
    <source>
        <strain evidence="1 2">HL3</strain>
    </source>
</reference>